<dbReference type="GeneID" id="26641072"/>
<organism evidence="1 2">
    <name type="scientific">Staphylococcus phage vB_SepM_ phiIPLA-C1C</name>
    <dbReference type="NCBI Taxonomy" id="1572704"/>
    <lineage>
        <taxon>Viruses</taxon>
        <taxon>Duplodnaviria</taxon>
        <taxon>Heunggongvirae</taxon>
        <taxon>Uroviricota</taxon>
        <taxon>Caudoviricetes</taxon>
        <taxon>Herelleviridae</taxon>
        <taxon>Twortvirinae</taxon>
        <taxon>Sepunavirus</taxon>
        <taxon>Sepunavirus IPLAC1C</taxon>
    </lineage>
</organism>
<proteinExistence type="predicted"/>
<protein>
    <submittedName>
        <fullName evidence="1">Uncharacterized protein</fullName>
    </submittedName>
</protein>
<reference evidence="1 2" key="1">
    <citation type="journal article" date="2015" name="Appl. Environ. Microbiol.">
        <title>Two Phages, phiIPLA-RODI and phiIPLA-C1C, Lyse Mono- and Dual-Species Staphylococcal Biofilms.</title>
        <authorList>
            <person name="Gutierrez D."/>
            <person name="Vandenheuvel D."/>
            <person name="Martinez B."/>
            <person name="Rodriguez A."/>
            <person name="Lavigne R."/>
            <person name="Garcia P."/>
        </authorList>
    </citation>
    <scope>NUCLEOTIDE SEQUENCE [LARGE SCALE GENOMIC DNA]</scope>
</reference>
<dbReference type="EMBL" id="KP027447">
    <property type="protein sequence ID" value="AJA42375.1"/>
    <property type="molecule type" value="Genomic_DNA"/>
</dbReference>
<accession>A0A0D3MWK3</accession>
<dbReference type="OrthoDB" id="15602at10239"/>
<name>A0A0D3MWK3_9CAUD</name>
<keyword evidence="2" id="KW-1185">Reference proteome</keyword>
<evidence type="ECO:0000313" key="1">
    <source>
        <dbReference type="EMBL" id="AJA42375.1"/>
    </source>
</evidence>
<sequence length="108" mass="12757">MTKYKDILKVEFVDALAHFDTNREYFHIYRITRLLSNGSIISFDYYYYLPSDDPNIVNIEIDLKEFGKLRFAIDVKTSYGKIVSEKHNKVIQNFIENYDVHSVAPLKV</sequence>
<dbReference type="Proteomes" id="UP000032689">
    <property type="component" value="Segment"/>
</dbReference>
<dbReference type="KEGG" id="vg:26641072"/>
<evidence type="ECO:0000313" key="2">
    <source>
        <dbReference type="Proteomes" id="UP000032689"/>
    </source>
</evidence>
<dbReference type="RefSeq" id="YP_009214655.1">
    <property type="nucleotide sequence ID" value="NC_028962.1"/>
</dbReference>